<proteinExistence type="predicted"/>
<keyword evidence="2" id="KW-0812">Transmembrane</keyword>
<evidence type="ECO:0000256" key="2">
    <source>
        <dbReference type="SAM" id="Phobius"/>
    </source>
</evidence>
<keyword evidence="3" id="KW-0031">Aminopeptidase</keyword>
<evidence type="ECO:0000256" key="1">
    <source>
        <dbReference type="SAM" id="Coils"/>
    </source>
</evidence>
<dbReference type="EMBL" id="CALYLK010000140">
    <property type="protein sequence ID" value="CAH8241858.1"/>
    <property type="molecule type" value="Genomic_DNA"/>
</dbReference>
<keyword evidence="2" id="KW-1133">Transmembrane helix</keyword>
<keyword evidence="1" id="KW-0175">Coiled coil</keyword>
<sequence>MSTYEIVSTIVIVISIGINLYQFRARKPKLKIRLIRSLEPNVDGVGNYLCARIFVSNHGGEAAYYGGLEAVDDKGNIFYPSCSLKAQNLIPPNASIVGVIPNGHLLCDGTKKLFVVDGTKKLFVVDGTLSKHKLSSINLRRTIKELKEERQRLESLGYKVHPNTSWLS</sequence>
<evidence type="ECO:0000313" key="4">
    <source>
        <dbReference type="Proteomes" id="UP001152658"/>
    </source>
</evidence>
<evidence type="ECO:0000313" key="3">
    <source>
        <dbReference type="EMBL" id="CAH8241858.1"/>
    </source>
</evidence>
<organism evidence="3 4">
    <name type="scientific">Vibrio aestuarianus</name>
    <dbReference type="NCBI Taxonomy" id="28171"/>
    <lineage>
        <taxon>Bacteria</taxon>
        <taxon>Pseudomonadati</taxon>
        <taxon>Pseudomonadota</taxon>
        <taxon>Gammaproteobacteria</taxon>
        <taxon>Vibrionales</taxon>
        <taxon>Vibrionaceae</taxon>
        <taxon>Vibrio</taxon>
    </lineage>
</organism>
<name>A0ABM9FUF0_9VIBR</name>
<dbReference type="RefSeq" id="WP_168524124.1">
    <property type="nucleotide sequence ID" value="NZ_CALYLA010000024.1"/>
</dbReference>
<protein>
    <submittedName>
        <fullName evidence="3">Peptidase T</fullName>
        <ecNumber evidence="3">3.4.11.4</ecNumber>
    </submittedName>
</protein>
<accession>A0ABM9FUF0</accession>
<keyword evidence="3" id="KW-0645">Protease</keyword>
<reference evidence="3" key="1">
    <citation type="submission" date="2022-06" db="EMBL/GenBank/DDBJ databases">
        <authorList>
            <person name="Goudenege D."/>
            <person name="Le Roux F."/>
        </authorList>
    </citation>
    <scope>NUCLEOTIDE SEQUENCE</scope>
    <source>
        <strain evidence="3">12-063</strain>
    </source>
</reference>
<dbReference type="EC" id="3.4.11.4" evidence="3"/>
<feature type="transmembrane region" description="Helical" evidence="2">
    <location>
        <begin position="6"/>
        <end position="23"/>
    </location>
</feature>
<dbReference type="Proteomes" id="UP001152658">
    <property type="component" value="Unassembled WGS sequence"/>
</dbReference>
<gene>
    <name evidence="3" type="ORF">VAE063_990027</name>
</gene>
<feature type="coiled-coil region" evidence="1">
    <location>
        <begin position="129"/>
        <end position="156"/>
    </location>
</feature>
<keyword evidence="3" id="KW-0378">Hydrolase</keyword>
<comment type="caution">
    <text evidence="3">The sequence shown here is derived from an EMBL/GenBank/DDBJ whole genome shotgun (WGS) entry which is preliminary data.</text>
</comment>
<dbReference type="GO" id="GO:0045148">
    <property type="term" value="F:tripeptide aminopeptidase activity"/>
    <property type="evidence" value="ECO:0007669"/>
    <property type="project" value="UniProtKB-EC"/>
</dbReference>
<keyword evidence="4" id="KW-1185">Reference proteome</keyword>
<keyword evidence="2" id="KW-0472">Membrane</keyword>